<gene>
    <name evidence="5" type="ORF">DCAF_LOCUS13224</name>
</gene>
<dbReference type="EMBL" id="CAWUPB010001111">
    <property type="protein sequence ID" value="CAK7338181.1"/>
    <property type="molecule type" value="Genomic_DNA"/>
</dbReference>
<dbReference type="AlphaFoldDB" id="A0AAV1RQW0"/>
<keyword evidence="6" id="KW-1185">Reference proteome</keyword>
<sequence length="337" mass="37470">MAAVQFVVLQLILQLLMFWSFDDPLAIAEAQVPIAKYRCRDSCGNVTIPYPFGMEKKGCYIEERFKMHCNSTSGVPTISISGIDMEVTNISIHYHTITVNFPVVYANCEGKESKSSTVVDLEGNPFAFSSAENYFIAKGCHNVALITPKNDDSHPWCVSFCEKERDNGLYMSACTNTTWYLTNIPSGLKVFNVTFKGFDNKAKLGSSNSSQKLGECRCASLIEQTRVDNSVSDMRDVDFVPVVLDWGIDNEIFQSFVERQGCPISTAIHRCGASGPPINSSSRPNSTIQCYSTLIPDDHNPYLDYFCEGNRNGNRTKMATIGMLHYGPSLDLGINRF</sequence>
<feature type="chain" id="PRO_5043494597" description="Wall-associated receptor kinase galacturonan-binding domain-containing protein" evidence="3">
    <location>
        <begin position="31"/>
        <end position="337"/>
    </location>
</feature>
<evidence type="ECO:0000256" key="3">
    <source>
        <dbReference type="SAM" id="SignalP"/>
    </source>
</evidence>
<accession>A0AAV1RQW0</accession>
<evidence type="ECO:0000259" key="4">
    <source>
        <dbReference type="Pfam" id="PF13947"/>
    </source>
</evidence>
<comment type="caution">
    <text evidence="5">The sequence shown here is derived from an EMBL/GenBank/DDBJ whole genome shotgun (WGS) entry which is preliminary data.</text>
</comment>
<evidence type="ECO:0000256" key="1">
    <source>
        <dbReference type="ARBA" id="ARBA00004167"/>
    </source>
</evidence>
<evidence type="ECO:0000256" key="2">
    <source>
        <dbReference type="ARBA" id="ARBA00022729"/>
    </source>
</evidence>
<protein>
    <recommendedName>
        <fullName evidence="4">Wall-associated receptor kinase galacturonan-binding domain-containing protein</fullName>
    </recommendedName>
</protein>
<feature type="domain" description="Wall-associated receptor kinase galacturonan-binding" evidence="4">
    <location>
        <begin position="39"/>
        <end position="99"/>
    </location>
</feature>
<dbReference type="GO" id="GO:0016020">
    <property type="term" value="C:membrane"/>
    <property type="evidence" value="ECO:0007669"/>
    <property type="project" value="UniProtKB-SubCell"/>
</dbReference>
<dbReference type="Pfam" id="PF13947">
    <property type="entry name" value="GUB_WAK_bind"/>
    <property type="match status" value="1"/>
</dbReference>
<dbReference type="GO" id="GO:0030247">
    <property type="term" value="F:polysaccharide binding"/>
    <property type="evidence" value="ECO:0007669"/>
    <property type="project" value="InterPro"/>
</dbReference>
<dbReference type="PANTHER" id="PTHR33491">
    <property type="entry name" value="OSJNBA0016N04.9 PROTEIN"/>
    <property type="match status" value="1"/>
</dbReference>
<reference evidence="5 6" key="1">
    <citation type="submission" date="2024-01" db="EMBL/GenBank/DDBJ databases">
        <authorList>
            <person name="Waweru B."/>
        </authorList>
    </citation>
    <scope>NUCLEOTIDE SEQUENCE [LARGE SCALE GENOMIC DNA]</scope>
</reference>
<evidence type="ECO:0000313" key="5">
    <source>
        <dbReference type="EMBL" id="CAK7338181.1"/>
    </source>
</evidence>
<evidence type="ECO:0000313" key="6">
    <source>
        <dbReference type="Proteomes" id="UP001314170"/>
    </source>
</evidence>
<dbReference type="Proteomes" id="UP001314170">
    <property type="component" value="Unassembled WGS sequence"/>
</dbReference>
<organism evidence="5 6">
    <name type="scientific">Dovyalis caffra</name>
    <dbReference type="NCBI Taxonomy" id="77055"/>
    <lineage>
        <taxon>Eukaryota</taxon>
        <taxon>Viridiplantae</taxon>
        <taxon>Streptophyta</taxon>
        <taxon>Embryophyta</taxon>
        <taxon>Tracheophyta</taxon>
        <taxon>Spermatophyta</taxon>
        <taxon>Magnoliopsida</taxon>
        <taxon>eudicotyledons</taxon>
        <taxon>Gunneridae</taxon>
        <taxon>Pentapetalae</taxon>
        <taxon>rosids</taxon>
        <taxon>fabids</taxon>
        <taxon>Malpighiales</taxon>
        <taxon>Salicaceae</taxon>
        <taxon>Flacourtieae</taxon>
        <taxon>Dovyalis</taxon>
    </lineage>
</organism>
<feature type="signal peptide" evidence="3">
    <location>
        <begin position="1"/>
        <end position="30"/>
    </location>
</feature>
<comment type="subcellular location">
    <subcellularLocation>
        <location evidence="1">Membrane</location>
        <topology evidence="1">Single-pass membrane protein</topology>
    </subcellularLocation>
</comment>
<dbReference type="InterPro" id="IPR025287">
    <property type="entry name" value="WAK_GUB"/>
</dbReference>
<proteinExistence type="predicted"/>
<name>A0AAV1RQW0_9ROSI</name>
<keyword evidence="2 3" id="KW-0732">Signal</keyword>